<keyword evidence="3" id="KW-1185">Reference proteome</keyword>
<feature type="compositionally biased region" description="Polar residues" evidence="1">
    <location>
        <begin position="130"/>
        <end position="143"/>
    </location>
</feature>
<organism evidence="2 3">
    <name type="scientific">Escallonia rubra</name>
    <dbReference type="NCBI Taxonomy" id="112253"/>
    <lineage>
        <taxon>Eukaryota</taxon>
        <taxon>Viridiplantae</taxon>
        <taxon>Streptophyta</taxon>
        <taxon>Embryophyta</taxon>
        <taxon>Tracheophyta</taxon>
        <taxon>Spermatophyta</taxon>
        <taxon>Magnoliopsida</taxon>
        <taxon>eudicotyledons</taxon>
        <taxon>Gunneridae</taxon>
        <taxon>Pentapetalae</taxon>
        <taxon>asterids</taxon>
        <taxon>campanulids</taxon>
        <taxon>Escalloniales</taxon>
        <taxon>Escalloniaceae</taxon>
        <taxon>Escallonia</taxon>
    </lineage>
</organism>
<feature type="region of interest" description="Disordered" evidence="1">
    <location>
        <begin position="313"/>
        <end position="336"/>
    </location>
</feature>
<gene>
    <name evidence="2" type="ORF">RJ640_029133</name>
</gene>
<reference evidence="2" key="1">
    <citation type="submission" date="2022-12" db="EMBL/GenBank/DDBJ databases">
        <title>Draft genome assemblies for two species of Escallonia (Escalloniales).</title>
        <authorList>
            <person name="Chanderbali A."/>
            <person name="Dervinis C."/>
            <person name="Anghel I."/>
            <person name="Soltis D."/>
            <person name="Soltis P."/>
            <person name="Zapata F."/>
        </authorList>
    </citation>
    <scope>NUCLEOTIDE SEQUENCE</scope>
    <source>
        <strain evidence="2">UCBG92.1500</strain>
        <tissue evidence="2">Leaf</tissue>
    </source>
</reference>
<feature type="compositionally biased region" description="Low complexity" evidence="1">
    <location>
        <begin position="354"/>
        <end position="365"/>
    </location>
</feature>
<feature type="region of interest" description="Disordered" evidence="1">
    <location>
        <begin position="352"/>
        <end position="373"/>
    </location>
</feature>
<proteinExistence type="predicted"/>
<feature type="compositionally biased region" description="Basic and acidic residues" evidence="1">
    <location>
        <begin position="102"/>
        <end position="113"/>
    </location>
</feature>
<evidence type="ECO:0000313" key="3">
    <source>
        <dbReference type="Proteomes" id="UP001187471"/>
    </source>
</evidence>
<dbReference type="InterPro" id="IPR039300">
    <property type="entry name" value="JASON"/>
</dbReference>
<dbReference type="GO" id="GO:0007142">
    <property type="term" value="P:male meiosis II"/>
    <property type="evidence" value="ECO:0007669"/>
    <property type="project" value="InterPro"/>
</dbReference>
<protein>
    <submittedName>
        <fullName evidence="2">Uncharacterized protein</fullName>
    </submittedName>
</protein>
<feature type="compositionally biased region" description="Acidic residues" evidence="1">
    <location>
        <begin position="161"/>
        <end position="179"/>
    </location>
</feature>
<name>A0AA88QW64_9ASTE</name>
<dbReference type="PANTHER" id="PTHR33318:SF4">
    <property type="entry name" value="OS04G0511700 PROTEIN"/>
    <property type="match status" value="1"/>
</dbReference>
<feature type="compositionally biased region" description="Polar residues" evidence="1">
    <location>
        <begin position="313"/>
        <end position="335"/>
    </location>
</feature>
<dbReference type="AlphaFoldDB" id="A0AA88QW64"/>
<evidence type="ECO:0000313" key="2">
    <source>
        <dbReference type="EMBL" id="KAK2978139.1"/>
    </source>
</evidence>
<feature type="region of interest" description="Disordered" evidence="1">
    <location>
        <begin position="18"/>
        <end position="51"/>
    </location>
</feature>
<dbReference type="Proteomes" id="UP001187471">
    <property type="component" value="Unassembled WGS sequence"/>
</dbReference>
<feature type="region of interest" description="Disordered" evidence="1">
    <location>
        <begin position="102"/>
        <end position="150"/>
    </location>
</feature>
<accession>A0AA88QW64</accession>
<feature type="compositionally biased region" description="Polar residues" evidence="1">
    <location>
        <begin position="29"/>
        <end position="42"/>
    </location>
</feature>
<sequence length="433" mass="48776">MGCFLGCFGSKDRKRRKQRYKIVSRDQNHGSQKPLQITQSPEQGIVTKPLTEKPVNLVSEWRDKPEEQLSLSSRKKVTFDANVTTYEHVKVYESTDSLLDTEKISETEKEDSYAKSSRSQSHSRSEDDSVTSSVGSYPSNHRYQNCHDSDDEVELEYENSDLDDEDEDDGDYDDYDSDPDDRVLCQEVWSESISTLPIGLRKQEVKTTGPLNQTARDRSVYVHPVLNPVENLTQWKAMKSKGTQALKSQKENFAADQETSRMSCSSEPTIKLQSRNFRSQFHREKSPNQEIAVDASLSNWLVSSEIIPNEKTSSTGVEMISSGKNMSQGSNSATSFEDRPILGALTVEELKQFSASSSPRKSPSRSPDEMPIIGTVGTYWSHTSQAKDFGSVSSYKGIPNTTSKYREDKKVNWHSTPFETRLERALNRGAAEA</sequence>
<feature type="region of interest" description="Disordered" evidence="1">
    <location>
        <begin position="161"/>
        <end position="180"/>
    </location>
</feature>
<comment type="caution">
    <text evidence="2">The sequence shown here is derived from an EMBL/GenBank/DDBJ whole genome shotgun (WGS) entry which is preliminary data.</text>
</comment>
<evidence type="ECO:0000256" key="1">
    <source>
        <dbReference type="SAM" id="MobiDB-lite"/>
    </source>
</evidence>
<dbReference type="EMBL" id="JAVXUO010001896">
    <property type="protein sequence ID" value="KAK2978139.1"/>
    <property type="molecule type" value="Genomic_DNA"/>
</dbReference>
<dbReference type="PANTHER" id="PTHR33318">
    <property type="entry name" value="ASPARTYL/GLUTAMYL-TRNA(ASN/GLN) AMIDOTRANSFERASE SUBUNIT"/>
    <property type="match status" value="1"/>
</dbReference>